<keyword evidence="6" id="KW-0479">Metal-binding</keyword>
<comment type="cofactor">
    <cofactor evidence="1">
        <name>iron-sulfur cluster</name>
        <dbReference type="ChEBI" id="CHEBI:30408"/>
    </cofactor>
</comment>
<evidence type="ECO:0000256" key="14">
    <source>
        <dbReference type="ARBA" id="ARBA00047967"/>
    </source>
</evidence>
<dbReference type="NCBIfam" id="TIGR02929">
    <property type="entry name" value="anfG_nitrog"/>
    <property type="match status" value="1"/>
</dbReference>
<dbReference type="EMBL" id="FQXU01000020">
    <property type="protein sequence ID" value="SHI79393.1"/>
    <property type="molecule type" value="Genomic_DNA"/>
</dbReference>
<dbReference type="Pfam" id="PF03139">
    <property type="entry name" value="AnfG_VnfG"/>
    <property type="match status" value="1"/>
</dbReference>
<dbReference type="GO" id="GO:0016163">
    <property type="term" value="F:nitrogenase activity"/>
    <property type="evidence" value="ECO:0007669"/>
    <property type="project" value="UniProtKB-EC"/>
</dbReference>
<accession>A0A1M6E1X8</accession>
<comment type="catalytic activity">
    <reaction evidence="14">
        <text>N2 + 8 reduced [2Fe-2S]-[ferredoxin] + 16 ATP + 16 H2O = H2 + 8 oxidized [2Fe-2S]-[ferredoxin] + 2 NH4(+) + 16 ADP + 16 phosphate + 6 H(+)</text>
        <dbReference type="Rhea" id="RHEA:21448"/>
        <dbReference type="Rhea" id="RHEA-COMP:10000"/>
        <dbReference type="Rhea" id="RHEA-COMP:10001"/>
        <dbReference type="ChEBI" id="CHEBI:15377"/>
        <dbReference type="ChEBI" id="CHEBI:15378"/>
        <dbReference type="ChEBI" id="CHEBI:17997"/>
        <dbReference type="ChEBI" id="CHEBI:18276"/>
        <dbReference type="ChEBI" id="CHEBI:28938"/>
        <dbReference type="ChEBI" id="CHEBI:30616"/>
        <dbReference type="ChEBI" id="CHEBI:33737"/>
        <dbReference type="ChEBI" id="CHEBI:33738"/>
        <dbReference type="ChEBI" id="CHEBI:43474"/>
        <dbReference type="ChEBI" id="CHEBI:456216"/>
        <dbReference type="EC" id="1.18.6.1"/>
    </reaction>
</comment>
<comment type="function">
    <text evidence="2">The key enzymatic reactions in nitrogen fixation are catalyzed by the nitrogenase complex, which has 2 components: the iron protein (component 2) and a component 1 which is either a molybdenum-iron protein, a vanadium-iron, or an iron-iron protein.</text>
</comment>
<name>A0A1M6E1X8_9CLOT</name>
<dbReference type="AlphaFoldDB" id="A0A1M6E1X8"/>
<dbReference type="GO" id="GO:0005524">
    <property type="term" value="F:ATP binding"/>
    <property type="evidence" value="ECO:0007669"/>
    <property type="project" value="UniProtKB-KW"/>
</dbReference>
<keyword evidence="8" id="KW-0067">ATP-binding</keyword>
<dbReference type="RefSeq" id="WP_073022660.1">
    <property type="nucleotide sequence ID" value="NZ_FQXU01000020.1"/>
</dbReference>
<evidence type="ECO:0000256" key="11">
    <source>
        <dbReference type="ARBA" id="ARBA00023014"/>
    </source>
</evidence>
<dbReference type="GO" id="GO:0005506">
    <property type="term" value="F:iron ion binding"/>
    <property type="evidence" value="ECO:0007669"/>
    <property type="project" value="InterPro"/>
</dbReference>
<evidence type="ECO:0000313" key="15">
    <source>
        <dbReference type="EMBL" id="SHI79393.1"/>
    </source>
</evidence>
<protein>
    <recommendedName>
        <fullName evidence="5">Nitrogenase iron-iron protein delta chain</fullName>
        <ecNumber evidence="4">1.18.6.1</ecNumber>
    </recommendedName>
    <alternativeName>
        <fullName evidence="13">Nitrogenase component I</fullName>
    </alternativeName>
</protein>
<reference evidence="15 16" key="1">
    <citation type="submission" date="2016-11" db="EMBL/GenBank/DDBJ databases">
        <authorList>
            <person name="Jaros S."/>
            <person name="Januszkiewicz K."/>
            <person name="Wedrychowicz H."/>
        </authorList>
    </citation>
    <scope>NUCLEOTIDE SEQUENCE [LARGE SCALE GENOMIC DNA]</scope>
    <source>
        <strain evidence="15 16">DSM 6191</strain>
    </source>
</reference>
<evidence type="ECO:0000313" key="16">
    <source>
        <dbReference type="Proteomes" id="UP000184241"/>
    </source>
</evidence>
<dbReference type="EC" id="1.18.6.1" evidence="4"/>
<keyword evidence="10" id="KW-0408">Iron</keyword>
<keyword evidence="7" id="KW-0547">Nucleotide-binding</keyword>
<keyword evidence="12" id="KW-0535">Nitrogen fixation</keyword>
<sequence length="116" mass="13770">MIDQGKTQLNQLTDYIMKNCLWQFHSRVWDRERQNEGILTKTMQLLCGEPVEKETPADKCYWVDAVCLADAYKENFTWINDMEKEDIKSLMKELKERIDFLTITGSLNAELKDPRY</sequence>
<evidence type="ECO:0000256" key="9">
    <source>
        <dbReference type="ARBA" id="ARBA00023002"/>
    </source>
</evidence>
<evidence type="ECO:0000256" key="6">
    <source>
        <dbReference type="ARBA" id="ARBA00022723"/>
    </source>
</evidence>
<dbReference type="GO" id="GO:0051536">
    <property type="term" value="F:iron-sulfur cluster binding"/>
    <property type="evidence" value="ECO:0007669"/>
    <property type="project" value="UniProtKB-KW"/>
</dbReference>
<evidence type="ECO:0000256" key="10">
    <source>
        <dbReference type="ARBA" id="ARBA00023004"/>
    </source>
</evidence>
<evidence type="ECO:0000256" key="5">
    <source>
        <dbReference type="ARBA" id="ARBA00015525"/>
    </source>
</evidence>
<organism evidence="15 16">
    <name type="scientific">Clostridium intestinale DSM 6191</name>
    <dbReference type="NCBI Taxonomy" id="1121320"/>
    <lineage>
        <taxon>Bacteria</taxon>
        <taxon>Bacillati</taxon>
        <taxon>Bacillota</taxon>
        <taxon>Clostridia</taxon>
        <taxon>Eubacteriales</taxon>
        <taxon>Clostridiaceae</taxon>
        <taxon>Clostridium</taxon>
    </lineage>
</organism>
<gene>
    <name evidence="15" type="ORF">SAMN02745941_04361</name>
</gene>
<evidence type="ECO:0000256" key="1">
    <source>
        <dbReference type="ARBA" id="ARBA00001915"/>
    </source>
</evidence>
<evidence type="ECO:0000256" key="7">
    <source>
        <dbReference type="ARBA" id="ARBA00022741"/>
    </source>
</evidence>
<comment type="subunit">
    <text evidence="3">Hexamer of two alpha, two beta, and two delta chains.</text>
</comment>
<evidence type="ECO:0000256" key="12">
    <source>
        <dbReference type="ARBA" id="ARBA00023231"/>
    </source>
</evidence>
<evidence type="ECO:0000256" key="3">
    <source>
        <dbReference type="ARBA" id="ARBA00011515"/>
    </source>
</evidence>
<evidence type="ECO:0000256" key="13">
    <source>
        <dbReference type="ARBA" id="ARBA00030899"/>
    </source>
</evidence>
<evidence type="ECO:0000256" key="8">
    <source>
        <dbReference type="ARBA" id="ARBA00022840"/>
    </source>
</evidence>
<proteinExistence type="predicted"/>
<evidence type="ECO:0000256" key="4">
    <source>
        <dbReference type="ARBA" id="ARBA00012773"/>
    </source>
</evidence>
<keyword evidence="9" id="KW-0560">Oxidoreductase</keyword>
<keyword evidence="11" id="KW-0411">Iron-sulfur</keyword>
<dbReference type="InterPro" id="IPR004349">
    <property type="entry name" value="V/Nase_d_su"/>
</dbReference>
<dbReference type="Proteomes" id="UP000184241">
    <property type="component" value="Unassembled WGS sequence"/>
</dbReference>
<dbReference type="InterPro" id="IPR014278">
    <property type="entry name" value="Nase_Fe-Fe_dsu"/>
</dbReference>
<evidence type="ECO:0000256" key="2">
    <source>
        <dbReference type="ARBA" id="ARBA00004064"/>
    </source>
</evidence>